<keyword evidence="2" id="KW-1185">Reference proteome</keyword>
<protein>
    <submittedName>
        <fullName evidence="1">Uncharacterized protein</fullName>
    </submittedName>
</protein>
<name>A0AAQ3PCP5_VIGMU</name>
<dbReference type="AlphaFoldDB" id="A0AAQ3PCP5"/>
<evidence type="ECO:0000313" key="2">
    <source>
        <dbReference type="Proteomes" id="UP001374535"/>
    </source>
</evidence>
<organism evidence="1 2">
    <name type="scientific">Vigna mungo</name>
    <name type="common">Black gram</name>
    <name type="synonym">Phaseolus mungo</name>
    <dbReference type="NCBI Taxonomy" id="3915"/>
    <lineage>
        <taxon>Eukaryota</taxon>
        <taxon>Viridiplantae</taxon>
        <taxon>Streptophyta</taxon>
        <taxon>Embryophyta</taxon>
        <taxon>Tracheophyta</taxon>
        <taxon>Spermatophyta</taxon>
        <taxon>Magnoliopsida</taxon>
        <taxon>eudicotyledons</taxon>
        <taxon>Gunneridae</taxon>
        <taxon>Pentapetalae</taxon>
        <taxon>rosids</taxon>
        <taxon>fabids</taxon>
        <taxon>Fabales</taxon>
        <taxon>Fabaceae</taxon>
        <taxon>Papilionoideae</taxon>
        <taxon>50 kb inversion clade</taxon>
        <taxon>NPAAA clade</taxon>
        <taxon>indigoferoid/millettioid clade</taxon>
        <taxon>Phaseoleae</taxon>
        <taxon>Vigna</taxon>
    </lineage>
</organism>
<reference evidence="1 2" key="1">
    <citation type="journal article" date="2023" name="Life. Sci Alliance">
        <title>Evolutionary insights into 3D genome organization and epigenetic landscape of Vigna mungo.</title>
        <authorList>
            <person name="Junaid A."/>
            <person name="Singh B."/>
            <person name="Bhatia S."/>
        </authorList>
    </citation>
    <scope>NUCLEOTIDE SEQUENCE [LARGE SCALE GENOMIC DNA]</scope>
    <source>
        <strain evidence="1">Urdbean</strain>
    </source>
</reference>
<proteinExistence type="predicted"/>
<sequence length="151" mass="17081">MGPICFPLIYEGNVALVETRPIYRYEQYISYVQNRKVFSVHRNPSTYVDEAEEISLTRQNLYITIKRSWVQRSLEGLSFSIQSFPHNLLLNNSIPGSRSSSQMISHQCGLGHADGRKGCRKICSLLDVRERSRMVDDEIQCKLVVIGGGGG</sequence>
<accession>A0AAQ3PCP5</accession>
<dbReference type="EMBL" id="CP144700">
    <property type="protein sequence ID" value="WVZ25165.1"/>
    <property type="molecule type" value="Genomic_DNA"/>
</dbReference>
<feature type="non-terminal residue" evidence="1">
    <location>
        <position position="151"/>
    </location>
</feature>
<gene>
    <name evidence="1" type="ORF">V8G54_003709</name>
</gene>
<evidence type="ECO:0000313" key="1">
    <source>
        <dbReference type="EMBL" id="WVZ25165.1"/>
    </source>
</evidence>
<dbReference type="Proteomes" id="UP001374535">
    <property type="component" value="Chromosome 1"/>
</dbReference>